<gene>
    <name evidence="9" type="primary">stan_1</name>
    <name evidence="9" type="ORF">AVEN_37113_1</name>
</gene>
<dbReference type="GO" id="GO:0005886">
    <property type="term" value="C:plasma membrane"/>
    <property type="evidence" value="ECO:0007669"/>
    <property type="project" value="TreeGrafter"/>
</dbReference>
<evidence type="ECO:0000259" key="8">
    <source>
        <dbReference type="PROSITE" id="PS50026"/>
    </source>
</evidence>
<dbReference type="AlphaFoldDB" id="A0A4Y2FY77"/>
<dbReference type="FunFam" id="2.10.25.10:FF:000525">
    <property type="entry name" value="Fat-like cadherin-related tumor suppressor homolog"/>
    <property type="match status" value="1"/>
</dbReference>
<dbReference type="SMART" id="SM00181">
    <property type="entry name" value="EGF"/>
    <property type="match status" value="4"/>
</dbReference>
<dbReference type="Gene3D" id="2.10.25.10">
    <property type="entry name" value="Laminin"/>
    <property type="match status" value="3"/>
</dbReference>
<dbReference type="PANTHER" id="PTHR24049">
    <property type="entry name" value="CRUMBS FAMILY MEMBER"/>
    <property type="match status" value="1"/>
</dbReference>
<dbReference type="PROSITE" id="PS01186">
    <property type="entry name" value="EGF_2"/>
    <property type="match status" value="2"/>
</dbReference>
<organism evidence="9 10">
    <name type="scientific">Araneus ventricosus</name>
    <name type="common">Orbweaver spider</name>
    <name type="synonym">Epeira ventricosa</name>
    <dbReference type="NCBI Taxonomy" id="182803"/>
    <lineage>
        <taxon>Eukaryota</taxon>
        <taxon>Metazoa</taxon>
        <taxon>Ecdysozoa</taxon>
        <taxon>Arthropoda</taxon>
        <taxon>Chelicerata</taxon>
        <taxon>Arachnida</taxon>
        <taxon>Araneae</taxon>
        <taxon>Araneomorphae</taxon>
        <taxon>Entelegynae</taxon>
        <taxon>Araneoidea</taxon>
        <taxon>Araneidae</taxon>
        <taxon>Araneus</taxon>
    </lineage>
</organism>
<keyword evidence="2" id="KW-0732">Signal</keyword>
<keyword evidence="3" id="KW-0677">Repeat</keyword>
<keyword evidence="4 5" id="KW-1015">Disulfide bond</keyword>
<dbReference type="Pfam" id="PF00008">
    <property type="entry name" value="EGF"/>
    <property type="match status" value="2"/>
</dbReference>
<dbReference type="InterPro" id="IPR013320">
    <property type="entry name" value="ConA-like_dom_sf"/>
</dbReference>
<evidence type="ECO:0000256" key="1">
    <source>
        <dbReference type="ARBA" id="ARBA00022536"/>
    </source>
</evidence>
<dbReference type="OrthoDB" id="6419138at2759"/>
<dbReference type="InterPro" id="IPR001791">
    <property type="entry name" value="Laminin_G"/>
</dbReference>
<evidence type="ECO:0000256" key="5">
    <source>
        <dbReference type="PROSITE-ProRule" id="PRU00076"/>
    </source>
</evidence>
<dbReference type="CDD" id="cd00110">
    <property type="entry name" value="LamG"/>
    <property type="match status" value="1"/>
</dbReference>
<name>A0A4Y2FY77_ARAVE</name>
<dbReference type="EMBL" id="BGPR01001071">
    <property type="protein sequence ID" value="GBM44624.1"/>
    <property type="molecule type" value="Genomic_DNA"/>
</dbReference>
<feature type="domain" description="EGF-like" evidence="8">
    <location>
        <begin position="568"/>
        <end position="604"/>
    </location>
</feature>
<dbReference type="Pfam" id="PF02210">
    <property type="entry name" value="Laminin_G_2"/>
    <property type="match status" value="1"/>
</dbReference>
<dbReference type="SUPFAM" id="SSF49899">
    <property type="entry name" value="Concanavalin A-like lectins/glucanases"/>
    <property type="match status" value="1"/>
</dbReference>
<feature type="region of interest" description="Disordered" evidence="6">
    <location>
        <begin position="43"/>
        <end position="66"/>
    </location>
</feature>
<evidence type="ECO:0000256" key="6">
    <source>
        <dbReference type="SAM" id="MobiDB-lite"/>
    </source>
</evidence>
<feature type="domain" description="EGF-like" evidence="8">
    <location>
        <begin position="266"/>
        <end position="302"/>
    </location>
</feature>
<dbReference type="PANTHER" id="PTHR24049:SF22">
    <property type="entry name" value="DROSOPHILA CRUMBS HOMOLOG"/>
    <property type="match status" value="1"/>
</dbReference>
<evidence type="ECO:0000313" key="9">
    <source>
        <dbReference type="EMBL" id="GBM44624.1"/>
    </source>
</evidence>
<sequence length="615" mass="68671">MEGNFWSVAHESSLTWTCVLQFRIANPISNKFIYLPTPAQPTQRVQCTGPDGGEYKTRSKQKGKPSHNITIHQIKTELHYGINEVSAQCQLIVQHVTDAMMFNSATLRLQRMTAVTFLSPIFEDFVEGLAAIIPCPKENIFIFSIQEDNTSEERILNVSFSAKPADARHPETFFSSQYLQERVYLGRAILARLTHVHVLPFEDNLCVREPCINFEQCLSVLKFGNASNFISSDMYFFRSIIPINTFACRCPPGFTGMKHKYECDTEVNLCYSSPCLNGGTCVRREGGFSCLCKEGFTGIKCEVDLLNSTCHTGLCHGGSQCVSTNSGISCKNCSSETWSSVMCELRARSFERGTYLTFPALRQRHRLSISMKFATQERHALLLYNGRYNDEHDFISLEIINAQLVFFFSLGGHVSQVPTFVTGGVSDGQWHTAQVTYFNRNEEKKKNILKRASFPRSVSSVPAELLGLAAHSPSKLKAESVVFYLGFLSFERISWGGAECSDFIQSCYRFLDLTGPLQIGGLPALQSDFQVQNKYFVGCIMDLYVDNQLVDLNSYVANNGTTTGCPQKIGFCHSYPCKNGGTCFEGWGSFYCSCPTGFIAKDCSDGKKLSSVAYL</sequence>
<dbReference type="Gene3D" id="2.60.120.200">
    <property type="match status" value="1"/>
</dbReference>
<evidence type="ECO:0000256" key="4">
    <source>
        <dbReference type="ARBA" id="ARBA00023157"/>
    </source>
</evidence>
<dbReference type="InterPro" id="IPR051022">
    <property type="entry name" value="Notch_Cell-Fate_Det"/>
</dbReference>
<evidence type="ECO:0000256" key="2">
    <source>
        <dbReference type="ARBA" id="ARBA00022729"/>
    </source>
</evidence>
<dbReference type="SMART" id="SM00282">
    <property type="entry name" value="LamG"/>
    <property type="match status" value="1"/>
</dbReference>
<dbReference type="PROSITE" id="PS50026">
    <property type="entry name" value="EGF_3"/>
    <property type="match status" value="2"/>
</dbReference>
<feature type="disulfide bond" evidence="5">
    <location>
        <begin position="292"/>
        <end position="301"/>
    </location>
</feature>
<dbReference type="CDD" id="cd00054">
    <property type="entry name" value="EGF_CA"/>
    <property type="match status" value="2"/>
</dbReference>
<proteinExistence type="predicted"/>
<comment type="caution">
    <text evidence="9">The sequence shown here is derived from an EMBL/GenBank/DDBJ whole genome shotgun (WGS) entry which is preliminary data.</text>
</comment>
<dbReference type="GO" id="GO:0048513">
    <property type="term" value="P:animal organ development"/>
    <property type="evidence" value="ECO:0007669"/>
    <property type="project" value="UniProtKB-ARBA"/>
</dbReference>
<dbReference type="GO" id="GO:0032991">
    <property type="term" value="C:protein-containing complex"/>
    <property type="evidence" value="ECO:0007669"/>
    <property type="project" value="TreeGrafter"/>
</dbReference>
<dbReference type="InterPro" id="IPR000742">
    <property type="entry name" value="EGF"/>
</dbReference>
<evidence type="ECO:0000259" key="7">
    <source>
        <dbReference type="PROSITE" id="PS50025"/>
    </source>
</evidence>
<comment type="caution">
    <text evidence="5">Lacks conserved residue(s) required for the propagation of feature annotation.</text>
</comment>
<reference evidence="9 10" key="1">
    <citation type="journal article" date="2019" name="Sci. Rep.">
        <title>Orb-weaving spider Araneus ventricosus genome elucidates the spidroin gene catalogue.</title>
        <authorList>
            <person name="Kono N."/>
            <person name="Nakamura H."/>
            <person name="Ohtoshi R."/>
            <person name="Moran D.A.P."/>
            <person name="Shinohara A."/>
            <person name="Yoshida Y."/>
            <person name="Fujiwara M."/>
            <person name="Mori M."/>
            <person name="Tomita M."/>
            <person name="Arakawa K."/>
        </authorList>
    </citation>
    <scope>NUCLEOTIDE SEQUENCE [LARGE SCALE GENOMIC DNA]</scope>
</reference>
<dbReference type="GO" id="GO:0007157">
    <property type="term" value="P:heterophilic cell-cell adhesion via plasma membrane cell adhesion molecules"/>
    <property type="evidence" value="ECO:0007669"/>
    <property type="project" value="TreeGrafter"/>
</dbReference>
<keyword evidence="10" id="KW-1185">Reference proteome</keyword>
<accession>A0A4Y2FY77</accession>
<protein>
    <submittedName>
        <fullName evidence="9">Protocadherin-like wing polarity protein stan</fullName>
    </submittedName>
</protein>
<evidence type="ECO:0000256" key="3">
    <source>
        <dbReference type="ARBA" id="ARBA00022737"/>
    </source>
</evidence>
<dbReference type="PROSITE" id="PS50025">
    <property type="entry name" value="LAM_G_DOMAIN"/>
    <property type="match status" value="1"/>
</dbReference>
<dbReference type="PROSITE" id="PS00022">
    <property type="entry name" value="EGF_1"/>
    <property type="match status" value="1"/>
</dbReference>
<dbReference type="GO" id="GO:0045197">
    <property type="term" value="P:establishment or maintenance of epithelial cell apical/basal polarity"/>
    <property type="evidence" value="ECO:0007669"/>
    <property type="project" value="TreeGrafter"/>
</dbReference>
<feature type="domain" description="Laminin G" evidence="7">
    <location>
        <begin position="345"/>
        <end position="565"/>
    </location>
</feature>
<dbReference type="GO" id="GO:0005509">
    <property type="term" value="F:calcium ion binding"/>
    <property type="evidence" value="ECO:0007669"/>
    <property type="project" value="InterPro"/>
</dbReference>
<dbReference type="SUPFAM" id="SSF57196">
    <property type="entry name" value="EGF/Laminin"/>
    <property type="match status" value="2"/>
</dbReference>
<feature type="disulfide bond" evidence="5">
    <location>
        <begin position="594"/>
        <end position="603"/>
    </location>
</feature>
<evidence type="ECO:0000313" key="10">
    <source>
        <dbReference type="Proteomes" id="UP000499080"/>
    </source>
</evidence>
<dbReference type="Proteomes" id="UP000499080">
    <property type="component" value="Unassembled WGS sequence"/>
</dbReference>
<dbReference type="SMART" id="SM00179">
    <property type="entry name" value="EGF_CA"/>
    <property type="match status" value="2"/>
</dbReference>
<keyword evidence="1 5" id="KW-0245">EGF-like domain</keyword>
<dbReference type="InterPro" id="IPR001881">
    <property type="entry name" value="EGF-like_Ca-bd_dom"/>
</dbReference>